<gene>
    <name evidence="1" type="ORF">F443_19571</name>
</gene>
<name>V9E3Y0_PHYNI</name>
<dbReference type="EMBL" id="ANIZ01003384">
    <property type="protein sequence ID" value="ETI33779.1"/>
    <property type="molecule type" value="Genomic_DNA"/>
</dbReference>
<dbReference type="HOGENOM" id="CLU_2946702_0_0_1"/>
<protein>
    <submittedName>
        <fullName evidence="1">Uncharacterized protein</fullName>
    </submittedName>
</protein>
<organism evidence="1 2">
    <name type="scientific">Phytophthora nicotianae P1569</name>
    <dbReference type="NCBI Taxonomy" id="1317065"/>
    <lineage>
        <taxon>Eukaryota</taxon>
        <taxon>Sar</taxon>
        <taxon>Stramenopiles</taxon>
        <taxon>Oomycota</taxon>
        <taxon>Peronosporomycetes</taxon>
        <taxon>Peronosporales</taxon>
        <taxon>Peronosporaceae</taxon>
        <taxon>Phytophthora</taxon>
    </lineage>
</organism>
<evidence type="ECO:0000313" key="1">
    <source>
        <dbReference type="EMBL" id="ETI33779.1"/>
    </source>
</evidence>
<evidence type="ECO:0000313" key="2">
    <source>
        <dbReference type="Proteomes" id="UP000018721"/>
    </source>
</evidence>
<proteinExistence type="predicted"/>
<comment type="caution">
    <text evidence="1">The sequence shown here is derived from an EMBL/GenBank/DDBJ whole genome shotgun (WGS) entry which is preliminary data.</text>
</comment>
<dbReference type="Proteomes" id="UP000018721">
    <property type="component" value="Unassembled WGS sequence"/>
</dbReference>
<sequence length="60" mass="6533">MGRRGAAIAALRVKRDRIVGRHLSSFILLTTCRLSAICSGVPQHADSLLSRLSSSHHNTH</sequence>
<dbReference type="AlphaFoldDB" id="V9E3Y0"/>
<keyword evidence="2" id="KW-1185">Reference proteome</keyword>
<accession>V9E3Y0</accession>
<reference evidence="1 2" key="1">
    <citation type="submission" date="2013-11" db="EMBL/GenBank/DDBJ databases">
        <title>The Genome Sequence of Phytophthora parasitica P1569.</title>
        <authorList>
            <consortium name="The Broad Institute Genomics Platform"/>
            <person name="Russ C."/>
            <person name="Tyler B."/>
            <person name="Panabieres F."/>
            <person name="Shan W."/>
            <person name="Tripathy S."/>
            <person name="Grunwald N."/>
            <person name="Machado M."/>
            <person name="Johnson C.S."/>
            <person name="Arredondo F."/>
            <person name="Hong C."/>
            <person name="Coffey M."/>
            <person name="Young S.K."/>
            <person name="Zeng Q."/>
            <person name="Gargeya S."/>
            <person name="Fitzgerald M."/>
            <person name="Abouelleil A."/>
            <person name="Alvarado L."/>
            <person name="Chapman S.B."/>
            <person name="Gainer-Dewar J."/>
            <person name="Goldberg J."/>
            <person name="Griggs A."/>
            <person name="Gujja S."/>
            <person name="Hansen M."/>
            <person name="Howarth C."/>
            <person name="Imamovic A."/>
            <person name="Ireland A."/>
            <person name="Larimer J."/>
            <person name="McCowan C."/>
            <person name="Murphy C."/>
            <person name="Pearson M."/>
            <person name="Poon T.W."/>
            <person name="Priest M."/>
            <person name="Roberts A."/>
            <person name="Saif S."/>
            <person name="Shea T."/>
            <person name="Sykes S."/>
            <person name="Wortman J."/>
            <person name="Nusbaum C."/>
            <person name="Birren B."/>
        </authorList>
    </citation>
    <scope>NUCLEOTIDE SEQUENCE [LARGE SCALE GENOMIC DNA]</scope>
    <source>
        <strain evidence="1 2">P1569</strain>
    </source>
</reference>